<proteinExistence type="predicted"/>
<dbReference type="EMBL" id="UINC01101309">
    <property type="protein sequence ID" value="SVC62017.1"/>
    <property type="molecule type" value="Genomic_DNA"/>
</dbReference>
<protein>
    <submittedName>
        <fullName evidence="1">Uncharacterized protein</fullName>
    </submittedName>
</protein>
<gene>
    <name evidence="1" type="ORF">METZ01_LOCUS314871</name>
</gene>
<sequence>MTGIFRKHCSLVFPAIILPSKYNLMKQSHRSIKADYVQTIDFGESLTLNGPNNTRQMG</sequence>
<reference evidence="1" key="1">
    <citation type="submission" date="2018-05" db="EMBL/GenBank/DDBJ databases">
        <authorList>
            <person name="Lanie J.A."/>
            <person name="Ng W.-L."/>
            <person name="Kazmierczak K.M."/>
            <person name="Andrzejewski T.M."/>
            <person name="Davidsen T.M."/>
            <person name="Wayne K.J."/>
            <person name="Tettelin H."/>
            <person name="Glass J.I."/>
            <person name="Rusch D."/>
            <person name="Podicherti R."/>
            <person name="Tsui H.-C.T."/>
            <person name="Winkler M.E."/>
        </authorList>
    </citation>
    <scope>NUCLEOTIDE SEQUENCE</scope>
</reference>
<evidence type="ECO:0000313" key="1">
    <source>
        <dbReference type="EMBL" id="SVC62017.1"/>
    </source>
</evidence>
<dbReference type="AlphaFoldDB" id="A0A382NNW7"/>
<name>A0A382NNW7_9ZZZZ</name>
<organism evidence="1">
    <name type="scientific">marine metagenome</name>
    <dbReference type="NCBI Taxonomy" id="408172"/>
    <lineage>
        <taxon>unclassified sequences</taxon>
        <taxon>metagenomes</taxon>
        <taxon>ecological metagenomes</taxon>
    </lineage>
</organism>
<accession>A0A382NNW7</accession>